<sequence>MKVGVLRVVVKRDIVKGVHMLQLLVLRQLSMRRRVNWTPEQPLPHPISPHVSGTDDICRLTLDKRFAAAQTLALLRRVKHNKDTVAIMGSRLASRAGTKGSLRSSRLQSQG</sequence>
<accession>A0A811U811</accession>
<name>A0A811U811_CERCA</name>
<dbReference type="Proteomes" id="UP000606786">
    <property type="component" value="Unassembled WGS sequence"/>
</dbReference>
<dbReference type="EMBL" id="CAJHJT010000001">
    <property type="protein sequence ID" value="CAD6994097.1"/>
    <property type="molecule type" value="Genomic_DNA"/>
</dbReference>
<dbReference type="AlphaFoldDB" id="A0A811U811"/>
<organism evidence="1 2">
    <name type="scientific">Ceratitis capitata</name>
    <name type="common">Mediterranean fruit fly</name>
    <name type="synonym">Tephritis capitata</name>
    <dbReference type="NCBI Taxonomy" id="7213"/>
    <lineage>
        <taxon>Eukaryota</taxon>
        <taxon>Metazoa</taxon>
        <taxon>Ecdysozoa</taxon>
        <taxon>Arthropoda</taxon>
        <taxon>Hexapoda</taxon>
        <taxon>Insecta</taxon>
        <taxon>Pterygota</taxon>
        <taxon>Neoptera</taxon>
        <taxon>Endopterygota</taxon>
        <taxon>Diptera</taxon>
        <taxon>Brachycera</taxon>
        <taxon>Muscomorpha</taxon>
        <taxon>Tephritoidea</taxon>
        <taxon>Tephritidae</taxon>
        <taxon>Ceratitis</taxon>
        <taxon>Ceratitis</taxon>
    </lineage>
</organism>
<reference evidence="1" key="1">
    <citation type="submission" date="2020-11" db="EMBL/GenBank/DDBJ databases">
        <authorList>
            <person name="Whitehead M."/>
        </authorList>
    </citation>
    <scope>NUCLEOTIDE SEQUENCE</scope>
    <source>
        <strain evidence="1">EGII</strain>
    </source>
</reference>
<keyword evidence="2" id="KW-1185">Reference proteome</keyword>
<protein>
    <submittedName>
        <fullName evidence="1">(Mediterranean fruit fly) hypothetical protein</fullName>
    </submittedName>
</protein>
<evidence type="ECO:0000313" key="2">
    <source>
        <dbReference type="Proteomes" id="UP000606786"/>
    </source>
</evidence>
<comment type="caution">
    <text evidence="1">The sequence shown here is derived from an EMBL/GenBank/DDBJ whole genome shotgun (WGS) entry which is preliminary data.</text>
</comment>
<evidence type="ECO:0000313" key="1">
    <source>
        <dbReference type="EMBL" id="CAD6994097.1"/>
    </source>
</evidence>
<gene>
    <name evidence="1" type="ORF">CCAP1982_LOCUS2866</name>
</gene>
<proteinExistence type="predicted"/>